<dbReference type="AlphaFoldDB" id="A0A9D9NH14"/>
<dbReference type="Gene3D" id="2.60.40.1080">
    <property type="match status" value="3"/>
</dbReference>
<protein>
    <submittedName>
        <fullName evidence="3">Ig-like domain-containing protein</fullName>
    </submittedName>
</protein>
<name>A0A9D9NH14_9BACT</name>
<proteinExistence type="predicted"/>
<organism evidence="3 4">
    <name type="scientific">Candidatus Merdivivens pullicola</name>
    <dbReference type="NCBI Taxonomy" id="2840872"/>
    <lineage>
        <taxon>Bacteria</taxon>
        <taxon>Pseudomonadati</taxon>
        <taxon>Bacteroidota</taxon>
        <taxon>Bacteroidia</taxon>
        <taxon>Bacteroidales</taxon>
        <taxon>Muribaculaceae</taxon>
        <taxon>Muribaculaceae incertae sedis</taxon>
        <taxon>Candidatus Merdivivens</taxon>
    </lineage>
</organism>
<gene>
    <name evidence="3" type="ORF">IAB81_06735</name>
</gene>
<dbReference type="PANTHER" id="PTHR23019">
    <property type="entry name" value="NUCLEAR PORE MEMBRANE GLYCOPROTEIN GP210-RELATED"/>
    <property type="match status" value="1"/>
</dbReference>
<dbReference type="SUPFAM" id="SSF49373">
    <property type="entry name" value="Invasin/intimin cell-adhesion fragments"/>
    <property type="match status" value="3"/>
</dbReference>
<dbReference type="InterPro" id="IPR045197">
    <property type="entry name" value="NUP210-like"/>
</dbReference>
<accession>A0A9D9NH14</accession>
<feature type="domain" description="BIG2" evidence="2">
    <location>
        <begin position="196"/>
        <end position="273"/>
    </location>
</feature>
<evidence type="ECO:0000259" key="2">
    <source>
        <dbReference type="SMART" id="SM00635"/>
    </source>
</evidence>
<evidence type="ECO:0000313" key="4">
    <source>
        <dbReference type="Proteomes" id="UP000823604"/>
    </source>
</evidence>
<dbReference type="Pfam" id="PF02368">
    <property type="entry name" value="Big_2"/>
    <property type="match status" value="3"/>
</dbReference>
<reference evidence="3" key="1">
    <citation type="submission" date="2020-10" db="EMBL/GenBank/DDBJ databases">
        <authorList>
            <person name="Gilroy R."/>
        </authorList>
    </citation>
    <scope>NUCLEOTIDE SEQUENCE</scope>
    <source>
        <strain evidence="3">B1-8020</strain>
    </source>
</reference>
<dbReference type="PANTHER" id="PTHR23019:SF0">
    <property type="entry name" value="NUCLEAR PORE MEMBRANE GLYCOPROTEIN 210"/>
    <property type="match status" value="1"/>
</dbReference>
<dbReference type="SMART" id="SM00635">
    <property type="entry name" value="BID_2"/>
    <property type="match status" value="3"/>
</dbReference>
<feature type="signal peptide" evidence="1">
    <location>
        <begin position="1"/>
        <end position="19"/>
    </location>
</feature>
<dbReference type="Proteomes" id="UP000823604">
    <property type="component" value="Unassembled WGS sequence"/>
</dbReference>
<dbReference type="InterPro" id="IPR003343">
    <property type="entry name" value="Big_2"/>
</dbReference>
<evidence type="ECO:0000313" key="3">
    <source>
        <dbReference type="EMBL" id="MBO8473311.1"/>
    </source>
</evidence>
<dbReference type="InterPro" id="IPR008964">
    <property type="entry name" value="Invasin/intimin_cell_adhesion"/>
</dbReference>
<evidence type="ECO:0000256" key="1">
    <source>
        <dbReference type="SAM" id="SignalP"/>
    </source>
</evidence>
<feature type="domain" description="BIG2" evidence="2">
    <location>
        <begin position="114"/>
        <end position="191"/>
    </location>
</feature>
<dbReference type="EMBL" id="JADIMA010000066">
    <property type="protein sequence ID" value="MBO8473311.1"/>
    <property type="molecule type" value="Genomic_DNA"/>
</dbReference>
<dbReference type="PROSITE" id="PS51257">
    <property type="entry name" value="PROKAR_LIPOPROTEIN"/>
    <property type="match status" value="1"/>
</dbReference>
<reference evidence="3" key="2">
    <citation type="journal article" date="2021" name="PeerJ">
        <title>Extensive microbial diversity within the chicken gut microbiome revealed by metagenomics and culture.</title>
        <authorList>
            <person name="Gilroy R."/>
            <person name="Ravi A."/>
            <person name="Getino M."/>
            <person name="Pursley I."/>
            <person name="Horton D.L."/>
            <person name="Alikhan N.F."/>
            <person name="Baker D."/>
            <person name="Gharbi K."/>
            <person name="Hall N."/>
            <person name="Watson M."/>
            <person name="Adriaenssens E.M."/>
            <person name="Foster-Nyarko E."/>
            <person name="Jarju S."/>
            <person name="Secka A."/>
            <person name="Antonio M."/>
            <person name="Oren A."/>
            <person name="Chaudhuri R.R."/>
            <person name="La Ragione R."/>
            <person name="Hildebrand F."/>
            <person name="Pallen M.J."/>
        </authorList>
    </citation>
    <scope>NUCLEOTIDE SEQUENCE</scope>
    <source>
        <strain evidence="3">B1-8020</strain>
    </source>
</reference>
<feature type="domain" description="BIG2" evidence="2">
    <location>
        <begin position="32"/>
        <end position="109"/>
    </location>
</feature>
<sequence length="496" mass="53233">MKKNLLLSLLAIISFSIMGGAVSSCTEEQRIEVTDIQIDKNSVDIVRGSTMQLTATITPENATDYLIEWESSNPEVATVTQGGLVEGIAIGNTSVSAKVNGKVSVCRVNVIGKPAESITVTPSEISIKKEETYTLQAEISPADADQKEITWSTADSSIAIVSQSGEVTAVNVGNVSIYATCGNATDECLVTVEGITVESISLTPEIADVLVGENIKLSATILPENADYGQIYWSSSDESIATVDGNGTVTGITVGTATITAKIGDVSGSAEITVETPQANVGDFYYSDGTWSTELNPDKEVIAMIFYVGQHPNDASDYTSTGIGKSRCNGYAMALTNATDGYYYWGPEDGSDLGCYPIDENGNIVDNYTNFRDSDWSGYKYTQIIIDAAEKNGGLAPEPASAYPAMYYTLAYEDTCPSPASSSGWFMPAISQTWTLIENKALLEKAGAELPEDWYYSSSEDSWALDMVLSINMSTMTCRSNWKESQVNLIRPILAF</sequence>
<comment type="caution">
    <text evidence="3">The sequence shown here is derived from an EMBL/GenBank/DDBJ whole genome shotgun (WGS) entry which is preliminary data.</text>
</comment>
<feature type="chain" id="PRO_5038781405" evidence="1">
    <location>
        <begin position="20"/>
        <end position="496"/>
    </location>
</feature>
<keyword evidence="1" id="KW-0732">Signal</keyword>